<accession>A0A137P209</accession>
<keyword evidence="6" id="KW-0539">Nucleus</keyword>
<dbReference type="PANTHER" id="PTHR13305">
    <property type="entry name" value="RIBOSOME BIOGENESIS PROTEIN NOP10"/>
    <property type="match status" value="1"/>
</dbReference>
<protein>
    <recommendedName>
        <fullName evidence="3">H/ACA ribonucleoprotein complex subunit NOP10</fullName>
    </recommendedName>
    <alternativeName>
        <fullName evidence="8">Nucleolar protein 10</fullName>
    </alternativeName>
    <alternativeName>
        <fullName evidence="9">Nucleolar protein family A member 3</fullName>
    </alternativeName>
    <alternativeName>
        <fullName evidence="10">snoRNP protein NOP10</fullName>
    </alternativeName>
</protein>
<dbReference type="Pfam" id="PF04135">
    <property type="entry name" value="Nop10p"/>
    <property type="match status" value="1"/>
</dbReference>
<evidence type="ECO:0000256" key="4">
    <source>
        <dbReference type="ARBA" id="ARBA00022517"/>
    </source>
</evidence>
<keyword evidence="7" id="KW-0687">Ribonucleoprotein</keyword>
<evidence type="ECO:0000256" key="5">
    <source>
        <dbReference type="ARBA" id="ARBA00022552"/>
    </source>
</evidence>
<keyword evidence="5" id="KW-0698">rRNA processing</keyword>
<dbReference type="EMBL" id="KQ964552">
    <property type="protein sequence ID" value="KXN68998.1"/>
    <property type="molecule type" value="Genomic_DNA"/>
</dbReference>
<comment type="subcellular location">
    <subcellularLocation>
        <location evidence="1">Nucleus</location>
        <location evidence="1">Nucleolus</location>
    </subcellularLocation>
</comment>
<dbReference type="InterPro" id="IPR036756">
    <property type="entry name" value="H/ACA_rnp_Nop10_sf"/>
</dbReference>
<evidence type="ECO:0000256" key="2">
    <source>
        <dbReference type="ARBA" id="ARBA00009462"/>
    </source>
</evidence>
<gene>
    <name evidence="11" type="ORF">CONCODRAFT_18643</name>
</gene>
<dbReference type="AlphaFoldDB" id="A0A137P209"/>
<evidence type="ECO:0000256" key="10">
    <source>
        <dbReference type="ARBA" id="ARBA00032266"/>
    </source>
</evidence>
<organism evidence="11 12">
    <name type="scientific">Conidiobolus coronatus (strain ATCC 28846 / CBS 209.66 / NRRL 28638)</name>
    <name type="common">Delacroixia coronata</name>
    <dbReference type="NCBI Taxonomy" id="796925"/>
    <lineage>
        <taxon>Eukaryota</taxon>
        <taxon>Fungi</taxon>
        <taxon>Fungi incertae sedis</taxon>
        <taxon>Zoopagomycota</taxon>
        <taxon>Entomophthoromycotina</taxon>
        <taxon>Entomophthoromycetes</taxon>
        <taxon>Entomophthorales</taxon>
        <taxon>Ancylistaceae</taxon>
        <taxon>Conidiobolus</taxon>
    </lineage>
</organism>
<dbReference type="OrthoDB" id="13807at2759"/>
<evidence type="ECO:0000256" key="1">
    <source>
        <dbReference type="ARBA" id="ARBA00004604"/>
    </source>
</evidence>
<dbReference type="GO" id="GO:0031429">
    <property type="term" value="C:box H/ACA snoRNP complex"/>
    <property type="evidence" value="ECO:0007669"/>
    <property type="project" value="TreeGrafter"/>
</dbReference>
<dbReference type="Gene3D" id="2.20.28.40">
    <property type="entry name" value="H/ACA ribonucleoprotein complex, subunit Nop10"/>
    <property type="match status" value="1"/>
</dbReference>
<dbReference type="GO" id="GO:0031120">
    <property type="term" value="P:snRNA pseudouridine synthesis"/>
    <property type="evidence" value="ECO:0007669"/>
    <property type="project" value="TreeGrafter"/>
</dbReference>
<evidence type="ECO:0000256" key="7">
    <source>
        <dbReference type="ARBA" id="ARBA00023274"/>
    </source>
</evidence>
<dbReference type="SUPFAM" id="SSF144210">
    <property type="entry name" value="Nop10-like SnoRNP"/>
    <property type="match status" value="1"/>
</dbReference>
<dbReference type="STRING" id="796925.A0A137P209"/>
<dbReference type="Proteomes" id="UP000070444">
    <property type="component" value="Unassembled WGS sequence"/>
</dbReference>
<evidence type="ECO:0000313" key="11">
    <source>
        <dbReference type="EMBL" id="KXN68998.1"/>
    </source>
</evidence>
<dbReference type="OMA" id="HRIIIKK"/>
<evidence type="ECO:0000256" key="8">
    <source>
        <dbReference type="ARBA" id="ARBA00030185"/>
    </source>
</evidence>
<evidence type="ECO:0000256" key="3">
    <source>
        <dbReference type="ARBA" id="ARBA00021838"/>
    </source>
</evidence>
<evidence type="ECO:0000256" key="6">
    <source>
        <dbReference type="ARBA" id="ARBA00023242"/>
    </source>
</evidence>
<dbReference type="PANTHER" id="PTHR13305:SF0">
    <property type="entry name" value="H_ACA RIBONUCLEOPROTEIN COMPLEX SUBUNIT 3"/>
    <property type="match status" value="1"/>
</dbReference>
<dbReference type="GO" id="GO:1904874">
    <property type="term" value="P:positive regulation of telomerase RNA localization to Cajal body"/>
    <property type="evidence" value="ECO:0007669"/>
    <property type="project" value="TreeGrafter"/>
</dbReference>
<dbReference type="InterPro" id="IPR007264">
    <property type="entry name" value="H/ACA_rnp_Nop10"/>
</dbReference>
<sequence length="68" mass="7887">MHLMYYKNEKGERVYTLKKQAPDGAATLSAHPARFSPDDKFSRHRVTFKKRLGILPTQQKAQVCLLRN</sequence>
<dbReference type="GO" id="GO:0030515">
    <property type="term" value="F:snoRNA binding"/>
    <property type="evidence" value="ECO:0007669"/>
    <property type="project" value="InterPro"/>
</dbReference>
<dbReference type="GO" id="GO:0031118">
    <property type="term" value="P:rRNA pseudouridine synthesis"/>
    <property type="evidence" value="ECO:0007669"/>
    <property type="project" value="TreeGrafter"/>
</dbReference>
<dbReference type="FunFam" id="2.20.28.40:FF:000002">
    <property type="entry name" value="H/ACA ribonucleoprotein complex subunit 3"/>
    <property type="match status" value="1"/>
</dbReference>
<dbReference type="GO" id="GO:0070034">
    <property type="term" value="F:telomerase RNA binding"/>
    <property type="evidence" value="ECO:0007669"/>
    <property type="project" value="TreeGrafter"/>
</dbReference>
<comment type="similarity">
    <text evidence="2">Belongs to the NOP10 family.</text>
</comment>
<keyword evidence="12" id="KW-1185">Reference proteome</keyword>
<reference evidence="11 12" key="1">
    <citation type="journal article" date="2015" name="Genome Biol. Evol.">
        <title>Phylogenomic analyses indicate that early fungi evolved digesting cell walls of algal ancestors of land plants.</title>
        <authorList>
            <person name="Chang Y."/>
            <person name="Wang S."/>
            <person name="Sekimoto S."/>
            <person name="Aerts A.L."/>
            <person name="Choi C."/>
            <person name="Clum A."/>
            <person name="LaButti K.M."/>
            <person name="Lindquist E.A."/>
            <person name="Yee Ngan C."/>
            <person name="Ohm R.A."/>
            <person name="Salamov A.A."/>
            <person name="Grigoriev I.V."/>
            <person name="Spatafora J.W."/>
            <person name="Berbee M.L."/>
        </authorList>
    </citation>
    <scope>NUCLEOTIDE SEQUENCE [LARGE SCALE GENOMIC DNA]</scope>
    <source>
        <strain evidence="11 12">NRRL 28638</strain>
    </source>
</reference>
<proteinExistence type="inferred from homology"/>
<name>A0A137P209_CONC2</name>
<keyword evidence="4" id="KW-0690">Ribosome biogenesis</keyword>
<evidence type="ECO:0000313" key="12">
    <source>
        <dbReference type="Proteomes" id="UP000070444"/>
    </source>
</evidence>
<evidence type="ECO:0000256" key="9">
    <source>
        <dbReference type="ARBA" id="ARBA00031779"/>
    </source>
</evidence>